<dbReference type="InterPro" id="IPR050950">
    <property type="entry name" value="HTH-type_LysR_regulators"/>
</dbReference>
<accession>A0A2T9JM90</accession>
<dbReference type="Gene3D" id="1.10.10.10">
    <property type="entry name" value="Winged helix-like DNA-binding domain superfamily/Winged helix DNA-binding domain"/>
    <property type="match status" value="1"/>
</dbReference>
<dbReference type="InterPro" id="IPR005119">
    <property type="entry name" value="LysR_subst-bd"/>
</dbReference>
<dbReference type="PRINTS" id="PR00039">
    <property type="entry name" value="HTHLYSR"/>
</dbReference>
<dbReference type="InterPro" id="IPR036390">
    <property type="entry name" value="WH_DNA-bd_sf"/>
</dbReference>
<keyword evidence="4" id="KW-0804">Transcription</keyword>
<comment type="similarity">
    <text evidence="1">Belongs to the LysR transcriptional regulatory family.</text>
</comment>
<evidence type="ECO:0000313" key="7">
    <source>
        <dbReference type="Proteomes" id="UP000244913"/>
    </source>
</evidence>
<dbReference type="GO" id="GO:0003677">
    <property type="term" value="F:DNA binding"/>
    <property type="evidence" value="ECO:0007669"/>
    <property type="project" value="UniProtKB-KW"/>
</dbReference>
<organism evidence="6 7">
    <name type="scientific">Caulobacter radicis</name>
    <dbReference type="NCBI Taxonomy" id="2172650"/>
    <lineage>
        <taxon>Bacteria</taxon>
        <taxon>Pseudomonadati</taxon>
        <taxon>Pseudomonadota</taxon>
        <taxon>Alphaproteobacteria</taxon>
        <taxon>Caulobacterales</taxon>
        <taxon>Caulobacteraceae</taxon>
        <taxon>Caulobacter</taxon>
    </lineage>
</organism>
<evidence type="ECO:0000259" key="5">
    <source>
        <dbReference type="PROSITE" id="PS50931"/>
    </source>
</evidence>
<keyword evidence="2" id="KW-0805">Transcription regulation</keyword>
<dbReference type="GO" id="GO:0003700">
    <property type="term" value="F:DNA-binding transcription factor activity"/>
    <property type="evidence" value="ECO:0007669"/>
    <property type="project" value="InterPro"/>
</dbReference>
<keyword evidence="7" id="KW-1185">Reference proteome</keyword>
<dbReference type="InterPro" id="IPR036388">
    <property type="entry name" value="WH-like_DNA-bd_sf"/>
</dbReference>
<comment type="caution">
    <text evidence="6">The sequence shown here is derived from an EMBL/GenBank/DDBJ whole genome shotgun (WGS) entry which is preliminary data.</text>
</comment>
<gene>
    <name evidence="6" type="ORF">DDF65_08145</name>
</gene>
<dbReference type="PANTHER" id="PTHR30419:SF8">
    <property type="entry name" value="NITROGEN ASSIMILATION TRANSCRIPTIONAL ACTIVATOR-RELATED"/>
    <property type="match status" value="1"/>
</dbReference>
<dbReference type="SUPFAM" id="SSF46785">
    <property type="entry name" value="Winged helix' DNA-binding domain"/>
    <property type="match status" value="1"/>
</dbReference>
<dbReference type="InterPro" id="IPR000847">
    <property type="entry name" value="LysR_HTH_N"/>
</dbReference>
<dbReference type="Pfam" id="PF03466">
    <property type="entry name" value="LysR_substrate"/>
    <property type="match status" value="1"/>
</dbReference>
<evidence type="ECO:0000256" key="1">
    <source>
        <dbReference type="ARBA" id="ARBA00009437"/>
    </source>
</evidence>
<dbReference type="Gene3D" id="3.40.190.290">
    <property type="match status" value="1"/>
</dbReference>
<evidence type="ECO:0000256" key="3">
    <source>
        <dbReference type="ARBA" id="ARBA00023125"/>
    </source>
</evidence>
<dbReference type="EMBL" id="QDKP01000024">
    <property type="protein sequence ID" value="PVM84801.1"/>
    <property type="molecule type" value="Genomic_DNA"/>
</dbReference>
<proteinExistence type="inferred from homology"/>
<dbReference type="PROSITE" id="PS50931">
    <property type="entry name" value="HTH_LYSR"/>
    <property type="match status" value="1"/>
</dbReference>
<evidence type="ECO:0000313" key="6">
    <source>
        <dbReference type="EMBL" id="PVM84801.1"/>
    </source>
</evidence>
<dbReference type="FunFam" id="1.10.10.10:FF:000001">
    <property type="entry name" value="LysR family transcriptional regulator"/>
    <property type="match status" value="1"/>
</dbReference>
<dbReference type="Pfam" id="PF00126">
    <property type="entry name" value="HTH_1"/>
    <property type="match status" value="1"/>
</dbReference>
<feature type="domain" description="HTH lysR-type" evidence="5">
    <location>
        <begin position="19"/>
        <end position="76"/>
    </location>
</feature>
<evidence type="ECO:0000256" key="4">
    <source>
        <dbReference type="ARBA" id="ARBA00023163"/>
    </source>
</evidence>
<keyword evidence="3" id="KW-0238">DNA-binding</keyword>
<evidence type="ECO:0000256" key="2">
    <source>
        <dbReference type="ARBA" id="ARBA00023015"/>
    </source>
</evidence>
<name>A0A2T9JM90_9CAUL</name>
<sequence>MRMVMSSPDDWAARIGRRLRLRDLGVLVTVAREGTMAKAAHRLSISQPAVSKAIADLEANLGLKLFDRGPQGVRPTLYGEALLARSVAAFDELHQAVRELDYLSHRTAGEVRLGCNESLAAALLPAVVRTLNDEHPGLTLHVTQMSRPITEEARRLRDREVEFIIARGVFAVPEDDLDVELLFEEPLLLIAGAASRWATDPPNGLADLLTAPWVLYPPGEPPGTLVDEAFRAQGLPPPDRGVTTSSFYLRQQLLETGDYVTVAPRCMLAVFNARQPTVAALPIDLGIALRPVAIYTLRNRTLSPLARTTIDTVRSTSTGLR</sequence>
<dbReference type="SUPFAM" id="SSF53850">
    <property type="entry name" value="Periplasmic binding protein-like II"/>
    <property type="match status" value="1"/>
</dbReference>
<reference evidence="6 7" key="1">
    <citation type="submission" date="2018-04" db="EMBL/GenBank/DDBJ databases">
        <title>The genome sequence of Caulobacter sp. 736.</title>
        <authorList>
            <person name="Gao J."/>
            <person name="Sun J."/>
        </authorList>
    </citation>
    <scope>NUCLEOTIDE SEQUENCE [LARGE SCALE GENOMIC DNA]</scope>
    <source>
        <strain evidence="6 7">736</strain>
    </source>
</reference>
<protein>
    <submittedName>
        <fullName evidence="6">LysR family transcriptional regulator</fullName>
    </submittedName>
</protein>
<dbReference type="AlphaFoldDB" id="A0A2T9JM90"/>
<dbReference type="Proteomes" id="UP000244913">
    <property type="component" value="Unassembled WGS sequence"/>
</dbReference>
<dbReference type="GO" id="GO:0005829">
    <property type="term" value="C:cytosol"/>
    <property type="evidence" value="ECO:0007669"/>
    <property type="project" value="TreeGrafter"/>
</dbReference>
<dbReference type="PANTHER" id="PTHR30419">
    <property type="entry name" value="HTH-TYPE TRANSCRIPTIONAL REGULATOR YBHD"/>
    <property type="match status" value="1"/>
</dbReference>